<dbReference type="Proteomes" id="UP001482620">
    <property type="component" value="Unassembled WGS sequence"/>
</dbReference>
<evidence type="ECO:0000313" key="2">
    <source>
        <dbReference type="Proteomes" id="UP001482620"/>
    </source>
</evidence>
<gene>
    <name evidence="1" type="ORF">ILYODFUR_009055</name>
</gene>
<protein>
    <submittedName>
        <fullName evidence="1">Uncharacterized protein</fullName>
    </submittedName>
</protein>
<keyword evidence="2" id="KW-1185">Reference proteome</keyword>
<comment type="caution">
    <text evidence="1">The sequence shown here is derived from an EMBL/GenBank/DDBJ whole genome shotgun (WGS) entry which is preliminary data.</text>
</comment>
<reference evidence="1 2" key="1">
    <citation type="submission" date="2021-06" db="EMBL/GenBank/DDBJ databases">
        <authorList>
            <person name="Palmer J.M."/>
        </authorList>
    </citation>
    <scope>NUCLEOTIDE SEQUENCE [LARGE SCALE GENOMIC DNA]</scope>
    <source>
        <strain evidence="2">if_2019</strain>
        <tissue evidence="1">Muscle</tissue>
    </source>
</reference>
<sequence length="103" mass="11718">MLILSPIRCFFVSCYQLRGHHVFIYLSPAAKKTFSFGMLSQSGHRVELGVNMHTARPCWFFFSTRVSPSGLCEAAWPDFSTLDSASAQQELLLPVFLQPFEFH</sequence>
<organism evidence="1 2">
    <name type="scientific">Ilyodon furcidens</name>
    <name type="common">goldbreast splitfin</name>
    <dbReference type="NCBI Taxonomy" id="33524"/>
    <lineage>
        <taxon>Eukaryota</taxon>
        <taxon>Metazoa</taxon>
        <taxon>Chordata</taxon>
        <taxon>Craniata</taxon>
        <taxon>Vertebrata</taxon>
        <taxon>Euteleostomi</taxon>
        <taxon>Actinopterygii</taxon>
        <taxon>Neopterygii</taxon>
        <taxon>Teleostei</taxon>
        <taxon>Neoteleostei</taxon>
        <taxon>Acanthomorphata</taxon>
        <taxon>Ovalentaria</taxon>
        <taxon>Atherinomorphae</taxon>
        <taxon>Cyprinodontiformes</taxon>
        <taxon>Goodeidae</taxon>
        <taxon>Ilyodon</taxon>
    </lineage>
</organism>
<dbReference type="EMBL" id="JAHRIQ010012209">
    <property type="protein sequence ID" value="MEQ2224588.1"/>
    <property type="molecule type" value="Genomic_DNA"/>
</dbReference>
<name>A0ABV0SYI2_9TELE</name>
<accession>A0ABV0SYI2</accession>
<evidence type="ECO:0000313" key="1">
    <source>
        <dbReference type="EMBL" id="MEQ2224588.1"/>
    </source>
</evidence>
<proteinExistence type="predicted"/>